<organism evidence="2">
    <name type="scientific">Anopheles braziliensis</name>
    <dbReference type="NCBI Taxonomy" id="58242"/>
    <lineage>
        <taxon>Eukaryota</taxon>
        <taxon>Metazoa</taxon>
        <taxon>Ecdysozoa</taxon>
        <taxon>Arthropoda</taxon>
        <taxon>Hexapoda</taxon>
        <taxon>Insecta</taxon>
        <taxon>Pterygota</taxon>
        <taxon>Neoptera</taxon>
        <taxon>Endopterygota</taxon>
        <taxon>Diptera</taxon>
        <taxon>Nematocera</taxon>
        <taxon>Culicoidea</taxon>
        <taxon>Culicidae</taxon>
        <taxon>Anophelinae</taxon>
        <taxon>Anopheles</taxon>
    </lineage>
</organism>
<proteinExistence type="predicted"/>
<feature type="transmembrane region" description="Helical" evidence="1">
    <location>
        <begin position="49"/>
        <end position="73"/>
    </location>
</feature>
<keyword evidence="1" id="KW-1133">Transmembrane helix</keyword>
<dbReference type="EMBL" id="GGFM01008568">
    <property type="protein sequence ID" value="MBW29319.1"/>
    <property type="molecule type" value="Transcribed_RNA"/>
</dbReference>
<name>A0A2M3ZLA8_9DIPT</name>
<reference evidence="2" key="1">
    <citation type="submission" date="2018-01" db="EMBL/GenBank/DDBJ databases">
        <title>An insight into the sialome of Amazonian anophelines.</title>
        <authorList>
            <person name="Ribeiro J.M."/>
            <person name="Scarpassa V."/>
            <person name="Calvo E."/>
        </authorList>
    </citation>
    <scope>NUCLEOTIDE SEQUENCE</scope>
    <source>
        <tissue evidence="2">Salivary glands</tissue>
    </source>
</reference>
<keyword evidence="1" id="KW-0472">Membrane</keyword>
<evidence type="ECO:0000256" key="1">
    <source>
        <dbReference type="SAM" id="Phobius"/>
    </source>
</evidence>
<sequence>MCILSCLCLAFLYALCYSLLKHTLAIVCFVVVRFSPLPSFCDRTLLLLLGFVFFCLFNLCSDRVFTLLTLFCFSLRN</sequence>
<keyword evidence="1" id="KW-0812">Transmembrane</keyword>
<dbReference type="AlphaFoldDB" id="A0A2M3ZLA8"/>
<evidence type="ECO:0000313" key="2">
    <source>
        <dbReference type="EMBL" id="MBW29319.1"/>
    </source>
</evidence>
<protein>
    <submittedName>
        <fullName evidence="2">Uncharacterized protein</fullName>
    </submittedName>
</protein>
<accession>A0A2M3ZLA8</accession>